<evidence type="ECO:0000313" key="1">
    <source>
        <dbReference type="EMBL" id="EEN48763.1"/>
    </source>
</evidence>
<reference evidence="1" key="1">
    <citation type="journal article" date="2008" name="Nature">
        <title>The amphioxus genome and the evolution of the chordate karyotype.</title>
        <authorList>
            <consortium name="US DOE Joint Genome Institute (JGI-PGF)"/>
            <person name="Putnam N.H."/>
            <person name="Butts T."/>
            <person name="Ferrier D.E.K."/>
            <person name="Furlong R.F."/>
            <person name="Hellsten U."/>
            <person name="Kawashima T."/>
            <person name="Robinson-Rechavi M."/>
            <person name="Shoguchi E."/>
            <person name="Terry A."/>
            <person name="Yu J.-K."/>
            <person name="Benito-Gutierrez E.L."/>
            <person name="Dubchak I."/>
            <person name="Garcia-Fernandez J."/>
            <person name="Gibson-Brown J.J."/>
            <person name="Grigoriev I.V."/>
            <person name="Horton A.C."/>
            <person name="de Jong P.J."/>
            <person name="Jurka J."/>
            <person name="Kapitonov V.V."/>
            <person name="Kohara Y."/>
            <person name="Kuroki Y."/>
            <person name="Lindquist E."/>
            <person name="Lucas S."/>
            <person name="Osoegawa K."/>
            <person name="Pennacchio L.A."/>
            <person name="Salamov A.A."/>
            <person name="Satou Y."/>
            <person name="Sauka-Spengler T."/>
            <person name="Schmutz J."/>
            <person name="Shin-I T."/>
            <person name="Toyoda A."/>
            <person name="Bronner-Fraser M."/>
            <person name="Fujiyama A."/>
            <person name="Holland L.Z."/>
            <person name="Holland P.W.H."/>
            <person name="Satoh N."/>
            <person name="Rokhsar D.S."/>
        </authorList>
    </citation>
    <scope>NUCLEOTIDE SEQUENCE [LARGE SCALE GENOMIC DNA]</scope>
    <source>
        <strain evidence="1">S238N-H82</strain>
        <tissue evidence="1">Testes</tissue>
    </source>
</reference>
<protein>
    <submittedName>
        <fullName evidence="1">Uncharacterized protein</fullName>
    </submittedName>
</protein>
<dbReference type="AlphaFoldDB" id="C3ZDF7"/>
<proteinExistence type="predicted"/>
<accession>C3ZDF7</accession>
<name>C3ZDF7_BRAFL</name>
<organism>
    <name type="scientific">Branchiostoma floridae</name>
    <name type="common">Florida lancelet</name>
    <name type="synonym">Amphioxus</name>
    <dbReference type="NCBI Taxonomy" id="7739"/>
    <lineage>
        <taxon>Eukaryota</taxon>
        <taxon>Metazoa</taxon>
        <taxon>Chordata</taxon>
        <taxon>Cephalochordata</taxon>
        <taxon>Leptocardii</taxon>
        <taxon>Amphioxiformes</taxon>
        <taxon>Branchiostomatidae</taxon>
        <taxon>Branchiostoma</taxon>
    </lineage>
</organism>
<dbReference type="EMBL" id="GG666612">
    <property type="protein sequence ID" value="EEN48763.1"/>
    <property type="molecule type" value="Genomic_DNA"/>
</dbReference>
<sequence>MTNANAKATCEAAGMRYPCYRRGADGCTYRWTSDCITFHHDAACETFRALSSELCGRTDGYGSYCQSLDDTFVSILGWYGDGAYGVDYDTHNHLQGANYNNMYALCAGEAEASMYVILEDNIIEATSFSPSSGWGAWG</sequence>
<gene>
    <name evidence="1" type="ORF">BRAFLDRAFT_65334</name>
</gene>
<dbReference type="InParanoid" id="C3ZDF7"/>